<dbReference type="EnsemblPlants" id="AET7Gv21054600.13">
    <property type="protein sequence ID" value="AET7Gv21054600.13"/>
    <property type="gene ID" value="AET7Gv21054600"/>
</dbReference>
<reference evidence="1" key="3">
    <citation type="journal article" date="2017" name="Nature">
        <title>Genome sequence of the progenitor of the wheat D genome Aegilops tauschii.</title>
        <authorList>
            <person name="Luo M.C."/>
            <person name="Gu Y.Q."/>
            <person name="Puiu D."/>
            <person name="Wang H."/>
            <person name="Twardziok S.O."/>
            <person name="Deal K.R."/>
            <person name="Huo N."/>
            <person name="Zhu T."/>
            <person name="Wang L."/>
            <person name="Wang Y."/>
            <person name="McGuire P.E."/>
            <person name="Liu S."/>
            <person name="Long H."/>
            <person name="Ramasamy R.K."/>
            <person name="Rodriguez J.C."/>
            <person name="Van S.L."/>
            <person name="Yuan L."/>
            <person name="Wang Z."/>
            <person name="Xia Z."/>
            <person name="Xiao L."/>
            <person name="Anderson O.D."/>
            <person name="Ouyang S."/>
            <person name="Liang Y."/>
            <person name="Zimin A.V."/>
            <person name="Pertea G."/>
            <person name="Qi P."/>
            <person name="Bennetzen J.L."/>
            <person name="Dai X."/>
            <person name="Dawson M.W."/>
            <person name="Muller H.G."/>
            <person name="Kugler K."/>
            <person name="Rivarola-Duarte L."/>
            <person name="Spannagl M."/>
            <person name="Mayer K.F.X."/>
            <person name="Lu F.H."/>
            <person name="Bevan M.W."/>
            <person name="Leroy P."/>
            <person name="Li P."/>
            <person name="You F.M."/>
            <person name="Sun Q."/>
            <person name="Liu Z."/>
            <person name="Lyons E."/>
            <person name="Wicker T."/>
            <person name="Salzberg S.L."/>
            <person name="Devos K.M."/>
            <person name="Dvorak J."/>
        </authorList>
    </citation>
    <scope>NUCLEOTIDE SEQUENCE [LARGE SCALE GENOMIC DNA]</scope>
    <source>
        <strain evidence="1">cv. AL8/78</strain>
    </source>
</reference>
<dbReference type="EnsemblPlants" id="AET7Gv21054600.12">
    <property type="protein sequence ID" value="AET7Gv21054600.12"/>
    <property type="gene ID" value="AET7Gv21054600"/>
</dbReference>
<dbReference type="EnsemblPlants" id="AET7Gv21054600.10">
    <property type="protein sequence ID" value="AET7Gv21054600.10"/>
    <property type="gene ID" value="AET7Gv21054600"/>
</dbReference>
<dbReference type="EnsemblPlants" id="AET7Gv21054600.11">
    <property type="protein sequence ID" value="AET7Gv21054600.11"/>
    <property type="gene ID" value="AET7Gv21054600"/>
</dbReference>
<dbReference type="Gramene" id="AET7Gv21054600.3">
    <property type="protein sequence ID" value="AET7Gv21054600.3"/>
    <property type="gene ID" value="AET7Gv21054600"/>
</dbReference>
<dbReference type="EnsemblPlants" id="AET7Gv21054600.8">
    <property type="protein sequence ID" value="AET7Gv21054600.8"/>
    <property type="gene ID" value="AET7Gv21054600"/>
</dbReference>
<reference evidence="2" key="1">
    <citation type="journal article" date="2014" name="Science">
        <title>Ancient hybridizations among the ancestral genomes of bread wheat.</title>
        <authorList>
            <consortium name="International Wheat Genome Sequencing Consortium,"/>
            <person name="Marcussen T."/>
            <person name="Sandve S.R."/>
            <person name="Heier L."/>
            <person name="Spannagl M."/>
            <person name="Pfeifer M."/>
            <person name="Jakobsen K.S."/>
            <person name="Wulff B.B."/>
            <person name="Steuernagel B."/>
            <person name="Mayer K.F."/>
            <person name="Olsen O.A."/>
        </authorList>
    </citation>
    <scope>NUCLEOTIDE SEQUENCE [LARGE SCALE GENOMIC DNA]</scope>
    <source>
        <strain evidence="2">cv. AL8/78</strain>
    </source>
</reference>
<reference evidence="1" key="5">
    <citation type="journal article" date="2021" name="G3 (Bethesda)">
        <title>Aegilops tauschii genome assembly Aet v5.0 features greater sequence contiguity and improved annotation.</title>
        <authorList>
            <person name="Wang L."/>
            <person name="Zhu T."/>
            <person name="Rodriguez J.C."/>
            <person name="Deal K.R."/>
            <person name="Dubcovsky J."/>
            <person name="McGuire P.E."/>
            <person name="Lux T."/>
            <person name="Spannagl M."/>
            <person name="Mayer K.F.X."/>
            <person name="Baldrich P."/>
            <person name="Meyers B.C."/>
            <person name="Huo N."/>
            <person name="Gu Y.Q."/>
            <person name="Zhou H."/>
            <person name="Devos K.M."/>
            <person name="Bennetzen J.L."/>
            <person name="Unver T."/>
            <person name="Budak H."/>
            <person name="Gulick P.J."/>
            <person name="Galiba G."/>
            <person name="Kalapos B."/>
            <person name="Nelson D.R."/>
            <person name="Li P."/>
            <person name="You F.M."/>
            <person name="Luo M.C."/>
            <person name="Dvorak J."/>
        </authorList>
    </citation>
    <scope>NUCLEOTIDE SEQUENCE [LARGE SCALE GENOMIC DNA]</scope>
    <source>
        <strain evidence="1">cv. AL8/78</strain>
    </source>
</reference>
<dbReference type="Gramene" id="AET7Gv21054600.8">
    <property type="protein sequence ID" value="AET7Gv21054600.8"/>
    <property type="gene ID" value="AET7Gv21054600"/>
</dbReference>
<dbReference type="EnsemblPlants" id="AET7Gv21054600.4">
    <property type="protein sequence ID" value="AET7Gv21054600.4"/>
    <property type="gene ID" value="AET7Gv21054600"/>
</dbReference>
<reference evidence="1" key="4">
    <citation type="submission" date="2019-03" db="UniProtKB">
        <authorList>
            <consortium name="EnsemblPlants"/>
        </authorList>
    </citation>
    <scope>IDENTIFICATION</scope>
</reference>
<dbReference type="EnsemblPlants" id="AET7Gv21054600.14">
    <property type="protein sequence ID" value="AET7Gv21054600.14"/>
    <property type="gene ID" value="AET7Gv21054600"/>
</dbReference>
<dbReference type="AlphaFoldDB" id="A0A453SSI7"/>
<protein>
    <submittedName>
        <fullName evidence="1">Uncharacterized protein</fullName>
    </submittedName>
</protein>
<dbReference type="EnsemblPlants" id="AET7Gv21054600.1">
    <property type="protein sequence ID" value="AET7Gv21054600.1"/>
    <property type="gene ID" value="AET7Gv21054600"/>
</dbReference>
<dbReference type="EnsemblPlants" id="AET7Gv21054600.9">
    <property type="protein sequence ID" value="AET7Gv21054600.9"/>
    <property type="gene ID" value="AET7Gv21054600"/>
</dbReference>
<dbReference type="Gramene" id="AET7Gv21054600.11">
    <property type="protein sequence ID" value="AET7Gv21054600.11"/>
    <property type="gene ID" value="AET7Gv21054600"/>
</dbReference>
<dbReference type="Proteomes" id="UP000015105">
    <property type="component" value="Chromosome 7D"/>
</dbReference>
<dbReference type="Gramene" id="AET7Gv21054600.10">
    <property type="protein sequence ID" value="AET7Gv21054600.10"/>
    <property type="gene ID" value="AET7Gv21054600"/>
</dbReference>
<sequence length="93" mass="10934">MLTTCYIHWGSCDCIMYSHDKDRLFFRFFKLDMIALEWSSLHDQELDHINCFLYKGQSIQAKEEGKIKVVVAGRSRRAETTECLTSCWPVHTL</sequence>
<dbReference type="Gramene" id="AET7Gv21054600.14">
    <property type="protein sequence ID" value="AET7Gv21054600.14"/>
    <property type="gene ID" value="AET7Gv21054600"/>
</dbReference>
<dbReference type="Gramene" id="AET7Gv21054600.12">
    <property type="protein sequence ID" value="AET7Gv21054600.12"/>
    <property type="gene ID" value="AET7Gv21054600"/>
</dbReference>
<accession>A0A453SSI7</accession>
<keyword evidence="2" id="KW-1185">Reference proteome</keyword>
<dbReference type="Gramene" id="AET7Gv21054600.2">
    <property type="protein sequence ID" value="AET7Gv21054600.2"/>
    <property type="gene ID" value="AET7Gv21054600"/>
</dbReference>
<name>A0A453SSI7_AEGTS</name>
<dbReference type="EnsemblPlants" id="AET7Gv21054600.3">
    <property type="protein sequence ID" value="AET7Gv21054600.3"/>
    <property type="gene ID" value="AET7Gv21054600"/>
</dbReference>
<dbReference type="Gramene" id="AET7Gv21054600.7">
    <property type="protein sequence ID" value="AET7Gv21054600.7"/>
    <property type="gene ID" value="AET7Gv21054600"/>
</dbReference>
<dbReference type="Gramene" id="AET7Gv21054600.13">
    <property type="protein sequence ID" value="AET7Gv21054600.13"/>
    <property type="gene ID" value="AET7Gv21054600"/>
</dbReference>
<evidence type="ECO:0000313" key="2">
    <source>
        <dbReference type="Proteomes" id="UP000015105"/>
    </source>
</evidence>
<organism evidence="1 2">
    <name type="scientific">Aegilops tauschii subsp. strangulata</name>
    <name type="common">Goatgrass</name>
    <dbReference type="NCBI Taxonomy" id="200361"/>
    <lineage>
        <taxon>Eukaryota</taxon>
        <taxon>Viridiplantae</taxon>
        <taxon>Streptophyta</taxon>
        <taxon>Embryophyta</taxon>
        <taxon>Tracheophyta</taxon>
        <taxon>Spermatophyta</taxon>
        <taxon>Magnoliopsida</taxon>
        <taxon>Liliopsida</taxon>
        <taxon>Poales</taxon>
        <taxon>Poaceae</taxon>
        <taxon>BOP clade</taxon>
        <taxon>Pooideae</taxon>
        <taxon>Triticodae</taxon>
        <taxon>Triticeae</taxon>
        <taxon>Triticinae</taxon>
        <taxon>Aegilops</taxon>
    </lineage>
</organism>
<dbReference type="Gramene" id="AET7Gv21054600.4">
    <property type="protein sequence ID" value="AET7Gv21054600.4"/>
    <property type="gene ID" value="AET7Gv21054600"/>
</dbReference>
<proteinExistence type="predicted"/>
<dbReference type="Gramene" id="AET7Gv21054600.9">
    <property type="protein sequence ID" value="AET7Gv21054600.9"/>
    <property type="gene ID" value="AET7Gv21054600"/>
</dbReference>
<dbReference type="EnsemblPlants" id="AET7Gv21054600.7">
    <property type="protein sequence ID" value="AET7Gv21054600.7"/>
    <property type="gene ID" value="AET7Gv21054600"/>
</dbReference>
<evidence type="ECO:0000313" key="1">
    <source>
        <dbReference type="EnsemblPlants" id="AET7Gv21054600.4"/>
    </source>
</evidence>
<dbReference type="EnsemblPlants" id="AET7Gv21054600.2">
    <property type="protein sequence ID" value="AET7Gv21054600.2"/>
    <property type="gene ID" value="AET7Gv21054600"/>
</dbReference>
<reference evidence="2" key="2">
    <citation type="journal article" date="2017" name="Nat. Plants">
        <title>The Aegilops tauschii genome reveals multiple impacts of transposons.</title>
        <authorList>
            <person name="Zhao G."/>
            <person name="Zou C."/>
            <person name="Li K."/>
            <person name="Wang K."/>
            <person name="Li T."/>
            <person name="Gao L."/>
            <person name="Zhang X."/>
            <person name="Wang H."/>
            <person name="Yang Z."/>
            <person name="Liu X."/>
            <person name="Jiang W."/>
            <person name="Mao L."/>
            <person name="Kong X."/>
            <person name="Jiao Y."/>
            <person name="Jia J."/>
        </authorList>
    </citation>
    <scope>NUCLEOTIDE SEQUENCE [LARGE SCALE GENOMIC DNA]</scope>
    <source>
        <strain evidence="2">cv. AL8/78</strain>
    </source>
</reference>
<dbReference type="Gramene" id="AET7Gv21054600.1">
    <property type="protein sequence ID" value="AET7Gv21054600.1"/>
    <property type="gene ID" value="AET7Gv21054600"/>
</dbReference>